<dbReference type="AlphaFoldDB" id="A0A7G1I216"/>
<dbReference type="Proteomes" id="UP000594042">
    <property type="component" value="Chromosome"/>
</dbReference>
<name>A0A7G1I216_9BACT</name>
<evidence type="ECO:0000313" key="4">
    <source>
        <dbReference type="Proteomes" id="UP000594042"/>
    </source>
</evidence>
<feature type="chain" id="PRO_5028901562" description="Bacterial repeat domain-containing protein" evidence="1">
    <location>
        <begin position="21"/>
        <end position="769"/>
    </location>
</feature>
<evidence type="ECO:0000313" key="3">
    <source>
        <dbReference type="EMBL" id="BCI64754.1"/>
    </source>
</evidence>
<protein>
    <recommendedName>
        <fullName evidence="2">Bacterial repeat domain-containing protein</fullName>
    </recommendedName>
</protein>
<dbReference type="KEGG" id="copr:Cop2CBH44_31070"/>
<reference evidence="4" key="1">
    <citation type="submission" date="2020-07" db="EMBL/GenBank/DDBJ databases">
        <title>Complete genome sequencing of Coprobacter sp. strain 2CBH44.</title>
        <authorList>
            <person name="Sakamoto M."/>
            <person name="Murakami T."/>
            <person name="Mori H."/>
        </authorList>
    </citation>
    <scope>NUCLEOTIDE SEQUENCE [LARGE SCALE GENOMIC DNA]</scope>
    <source>
        <strain evidence="4">2CBH44</strain>
    </source>
</reference>
<dbReference type="GO" id="GO:0004553">
    <property type="term" value="F:hydrolase activity, hydrolyzing O-glycosyl compounds"/>
    <property type="evidence" value="ECO:0007669"/>
    <property type="project" value="UniProtKB-ARBA"/>
</dbReference>
<dbReference type="InterPro" id="IPR013320">
    <property type="entry name" value="ConA-like_dom_sf"/>
</dbReference>
<dbReference type="EMBL" id="AP023322">
    <property type="protein sequence ID" value="BCI64754.1"/>
    <property type="molecule type" value="Genomic_DNA"/>
</dbReference>
<dbReference type="Pfam" id="PF18998">
    <property type="entry name" value="Flg_new_2"/>
    <property type="match status" value="1"/>
</dbReference>
<dbReference type="Pfam" id="PF13385">
    <property type="entry name" value="Laminin_G_3"/>
    <property type="match status" value="1"/>
</dbReference>
<dbReference type="Gene3D" id="2.60.120.200">
    <property type="match status" value="1"/>
</dbReference>
<keyword evidence="1" id="KW-0732">Signal</keyword>
<proteinExistence type="predicted"/>
<dbReference type="RefSeq" id="WP_200755173.1">
    <property type="nucleotide sequence ID" value="NZ_AP023322.1"/>
</dbReference>
<dbReference type="SUPFAM" id="SSF49899">
    <property type="entry name" value="Concanavalin A-like lectins/glucanases"/>
    <property type="match status" value="1"/>
</dbReference>
<organism evidence="3 4">
    <name type="scientific">Coprobacter secundus subsp. similis</name>
    <dbReference type="NCBI Taxonomy" id="2751153"/>
    <lineage>
        <taxon>Bacteria</taxon>
        <taxon>Pseudomonadati</taxon>
        <taxon>Bacteroidota</taxon>
        <taxon>Bacteroidia</taxon>
        <taxon>Bacteroidales</taxon>
        <taxon>Barnesiellaceae</taxon>
        <taxon>Coprobacter</taxon>
    </lineage>
</organism>
<dbReference type="InterPro" id="IPR044060">
    <property type="entry name" value="Bacterial_rp_domain"/>
</dbReference>
<evidence type="ECO:0000256" key="1">
    <source>
        <dbReference type="SAM" id="SignalP"/>
    </source>
</evidence>
<sequence length="769" mass="84297">MKKFYLLLLPLFIWGMTAKAAPLEGYEAPTLPKEGNVGNIVSFTTSGALEDLQNINIPKTPTGKMAQELIVSPGTKIDFSIKINTFWGRFAVFSDANENKDMSRLILCGNPGQTTYEDATNGILVYTEDTETKVEDGTLPSITIPQTAEEGTTYLLRMMFFGTVNGTTEADWTYNGSYTEGTYYDLKITVKQEIKKYAINFSATNGQLSIKNGNTVITNGEEVSEGTLLSITATPNTGYELVSITNNDNIYASETFTVNSTANFVATFKELASDGDGLLMSAPGYGDEECQLRFSDTVLGEHNSTSDQVASDQRSRNYTFSAWISPMGYNGTFMGHVQNSITWAVEGSYGIGVKEGKITVWYRKWDGSSTACPGVNEAAISEATLYPGEFAFISLATSNDGKNFKVYKNGEEVLSQNVEDGGLALLYDECDFAIGDSKYNKMPSKVEEVQVWNKTLSAEEIKASMYGYTEIPEGLVAYYLPEAAETTTIENLAGDQDAYYRKNGTLSNNNFPIADAIAKTNGRTTVDVSYNTPEDGATYEIHRFGKIIGNSPAPVKTYSNLKVLNTNEDAYLISGITVNDRPIEGNTFKVDNSPIDLMVTFEKQTVYTINYSISGKGTIQAYKDNDVTITSGETVAENTPIVIAVTPEENYELSSVTINNNPIDMEDTDLVTNVDGIYKIKTTVTEDMDIIVTLTLHTDINNIRTESSYFSNNILHITNSATAIIYNMLGTEVGRTSETVTDLNSLPTGIYVAKITLDGNQSIIRFKKL</sequence>
<accession>A0A7G1I216</accession>
<evidence type="ECO:0000259" key="2">
    <source>
        <dbReference type="Pfam" id="PF18998"/>
    </source>
</evidence>
<feature type="signal peptide" evidence="1">
    <location>
        <begin position="1"/>
        <end position="20"/>
    </location>
</feature>
<gene>
    <name evidence="3" type="ORF">Cop2CBH44_31070</name>
</gene>
<keyword evidence="4" id="KW-1185">Reference proteome</keyword>
<dbReference type="GO" id="GO:0005975">
    <property type="term" value="P:carbohydrate metabolic process"/>
    <property type="evidence" value="ECO:0007669"/>
    <property type="project" value="UniProtKB-ARBA"/>
</dbReference>
<feature type="domain" description="Bacterial repeat" evidence="2">
    <location>
        <begin position="213"/>
        <end position="270"/>
    </location>
</feature>